<proteinExistence type="predicted"/>
<evidence type="ECO:0000256" key="1">
    <source>
        <dbReference type="SAM" id="Phobius"/>
    </source>
</evidence>
<protein>
    <submittedName>
        <fullName evidence="2">Uncharacterized protein</fullName>
    </submittedName>
</protein>
<organism evidence="2 3">
    <name type="scientific">Pleurotus eryngii</name>
    <name type="common">Boletus of the steppes</name>
    <dbReference type="NCBI Taxonomy" id="5323"/>
    <lineage>
        <taxon>Eukaryota</taxon>
        <taxon>Fungi</taxon>
        <taxon>Dikarya</taxon>
        <taxon>Basidiomycota</taxon>
        <taxon>Agaricomycotina</taxon>
        <taxon>Agaricomycetes</taxon>
        <taxon>Agaricomycetidae</taxon>
        <taxon>Agaricales</taxon>
        <taxon>Pleurotineae</taxon>
        <taxon>Pleurotaceae</taxon>
        <taxon>Pleurotus</taxon>
    </lineage>
</organism>
<feature type="transmembrane region" description="Helical" evidence="1">
    <location>
        <begin position="148"/>
        <end position="172"/>
    </location>
</feature>
<keyword evidence="1" id="KW-1133">Transmembrane helix</keyword>
<evidence type="ECO:0000313" key="3">
    <source>
        <dbReference type="Proteomes" id="UP000807025"/>
    </source>
</evidence>
<gene>
    <name evidence="2" type="ORF">BDN71DRAFT_1395899</name>
</gene>
<keyword evidence="1" id="KW-0472">Membrane</keyword>
<dbReference type="OrthoDB" id="3341077at2759"/>
<keyword evidence="3" id="KW-1185">Reference proteome</keyword>
<dbReference type="Proteomes" id="UP000807025">
    <property type="component" value="Unassembled WGS sequence"/>
</dbReference>
<keyword evidence="1" id="KW-0812">Transmembrane</keyword>
<sequence length="274" mass="30055">IKVRYMFKDLILESTTKSIETGAPALRAADALVTLTDFFAQIVWTYRCWSIWHHNYMIIILPVLLSLASVSCAMATIGLLNATPNAAIVPPALVPLGTAAFALPLVFNFLITGLITGRIWWQSRQRKASIRNAGSAVGQPNSSYAKKAMIVVVEAGVLYLLVQFVLTVLFAINHPAQIILADIAMQVYGIAPTLIFVHVNLRRSLDVSAASDVTHVDVAGSLPRSPRRLDGITVTQSTHIEKIYPTTPGSYQEFVLSRMEESPPNTARSVDERR</sequence>
<feature type="transmembrane region" description="Helical" evidence="1">
    <location>
        <begin position="178"/>
        <end position="197"/>
    </location>
</feature>
<feature type="non-terminal residue" evidence="2">
    <location>
        <position position="1"/>
    </location>
</feature>
<feature type="transmembrane region" description="Helical" evidence="1">
    <location>
        <begin position="56"/>
        <end position="80"/>
    </location>
</feature>
<comment type="caution">
    <text evidence="2">The sequence shown here is derived from an EMBL/GenBank/DDBJ whole genome shotgun (WGS) entry which is preliminary data.</text>
</comment>
<dbReference type="EMBL" id="MU154592">
    <property type="protein sequence ID" value="KAF9493030.1"/>
    <property type="molecule type" value="Genomic_DNA"/>
</dbReference>
<name>A0A9P6DEZ0_PLEER</name>
<reference evidence="2" key="1">
    <citation type="submission" date="2020-11" db="EMBL/GenBank/DDBJ databases">
        <authorList>
            <consortium name="DOE Joint Genome Institute"/>
            <person name="Ahrendt S."/>
            <person name="Riley R."/>
            <person name="Andreopoulos W."/>
            <person name="Labutti K."/>
            <person name="Pangilinan J."/>
            <person name="Ruiz-Duenas F.J."/>
            <person name="Barrasa J.M."/>
            <person name="Sanchez-Garcia M."/>
            <person name="Camarero S."/>
            <person name="Miyauchi S."/>
            <person name="Serrano A."/>
            <person name="Linde D."/>
            <person name="Babiker R."/>
            <person name="Drula E."/>
            <person name="Ayuso-Fernandez I."/>
            <person name="Pacheco R."/>
            <person name="Padilla G."/>
            <person name="Ferreira P."/>
            <person name="Barriuso J."/>
            <person name="Kellner H."/>
            <person name="Castanera R."/>
            <person name="Alfaro M."/>
            <person name="Ramirez L."/>
            <person name="Pisabarro A.G."/>
            <person name="Kuo A."/>
            <person name="Tritt A."/>
            <person name="Lipzen A."/>
            <person name="He G."/>
            <person name="Yan M."/>
            <person name="Ng V."/>
            <person name="Cullen D."/>
            <person name="Martin F."/>
            <person name="Rosso M.-N."/>
            <person name="Henrissat B."/>
            <person name="Hibbett D."/>
            <person name="Martinez A.T."/>
            <person name="Grigoriev I.V."/>
        </authorList>
    </citation>
    <scope>NUCLEOTIDE SEQUENCE</scope>
    <source>
        <strain evidence="2">ATCC 90797</strain>
    </source>
</reference>
<evidence type="ECO:0000313" key="2">
    <source>
        <dbReference type="EMBL" id="KAF9493030.1"/>
    </source>
</evidence>
<accession>A0A9P6DEZ0</accession>
<dbReference type="AlphaFoldDB" id="A0A9P6DEZ0"/>
<feature type="transmembrane region" description="Helical" evidence="1">
    <location>
        <begin position="100"/>
        <end position="121"/>
    </location>
</feature>